<feature type="domain" description="Secretion system C-terminal sorting" evidence="2">
    <location>
        <begin position="290"/>
        <end position="360"/>
    </location>
</feature>
<keyword evidence="4" id="KW-1185">Reference proteome</keyword>
<dbReference type="NCBIfam" id="TIGR04183">
    <property type="entry name" value="Por_Secre_tail"/>
    <property type="match status" value="1"/>
</dbReference>
<dbReference type="HOGENOM" id="CLU_764474_0_0_10"/>
<dbReference type="EMBL" id="CP001619">
    <property type="protein sequence ID" value="ACT93343.1"/>
    <property type="molecule type" value="Genomic_DNA"/>
</dbReference>
<evidence type="ECO:0000313" key="4">
    <source>
        <dbReference type="Proteomes" id="UP000002011"/>
    </source>
</evidence>
<proteinExistence type="predicted"/>
<dbReference type="AlphaFoldDB" id="C6VXK0"/>
<dbReference type="OrthoDB" id="621707at2"/>
<dbReference type="eggNOG" id="COG1404">
    <property type="taxonomic scope" value="Bacteria"/>
</dbReference>
<dbReference type="KEGG" id="dfe:Dfer_2120"/>
<name>C6VXK0_DYAFD</name>
<evidence type="ECO:0000256" key="1">
    <source>
        <dbReference type="SAM" id="SignalP"/>
    </source>
</evidence>
<evidence type="ECO:0000259" key="2">
    <source>
        <dbReference type="Pfam" id="PF18962"/>
    </source>
</evidence>
<sequence>MKKKLLLSCILLISALVSHAQNIQGALRSGDTPGKLIFLIKNNGTSTVTGNLTEIKYTLSLGGQTLFRRKFLPTYPDPKDVIKDYSYWNFGPKNRQSWTGSLPISLAPGATLDLVEFQVYDAMTGIGGNTSIGMIAGVIEAYHEWSIKIGGLEAADQVNRFFSPGAGISVSNDATRSSLFIPLYVLPLPVVLKSFSASKELNQTILNWATTEESNSRHFEIQRSSNAKLWSTIATVNSEGESKVLKNYIFADPNPISGINYYRLKMVDNDDTFAYSKIESVEFPEISQAWPNPTSGVVHLSPTIGRKIKSAQLWDMSGKLVKSLEPSVNNTVHVGTAVEGLYLIKVIQDDNSQITSKIVVNK</sequence>
<reference evidence="3 4" key="1">
    <citation type="journal article" date="2009" name="Stand. Genomic Sci.">
        <title>Complete genome sequence of Dyadobacter fermentans type strain (NS114).</title>
        <authorList>
            <person name="Lang E."/>
            <person name="Lapidus A."/>
            <person name="Chertkov O."/>
            <person name="Brettin T."/>
            <person name="Detter J.C."/>
            <person name="Han C."/>
            <person name="Copeland A."/>
            <person name="Glavina Del Rio T."/>
            <person name="Nolan M."/>
            <person name="Chen F."/>
            <person name="Lucas S."/>
            <person name="Tice H."/>
            <person name="Cheng J.F."/>
            <person name="Land M."/>
            <person name="Hauser L."/>
            <person name="Chang Y.J."/>
            <person name="Jeffries C.D."/>
            <person name="Kopitz M."/>
            <person name="Bruce D."/>
            <person name="Goodwin L."/>
            <person name="Pitluck S."/>
            <person name="Ovchinnikova G."/>
            <person name="Pati A."/>
            <person name="Ivanova N."/>
            <person name="Mavrommatis K."/>
            <person name="Chen A."/>
            <person name="Palaniappan K."/>
            <person name="Chain P."/>
            <person name="Bristow J."/>
            <person name="Eisen J.A."/>
            <person name="Markowitz V."/>
            <person name="Hugenholtz P."/>
            <person name="Goker M."/>
            <person name="Rohde M."/>
            <person name="Kyrpides N.C."/>
            <person name="Klenk H.P."/>
        </authorList>
    </citation>
    <scope>NUCLEOTIDE SEQUENCE [LARGE SCALE GENOMIC DNA]</scope>
    <source>
        <strain evidence="4">ATCC 700827 / DSM 18053 / CIP 107007 / KCTC 52180 / NS114</strain>
    </source>
</reference>
<dbReference type="STRING" id="471854.Dfer_2120"/>
<dbReference type="InterPro" id="IPR026444">
    <property type="entry name" value="Secre_tail"/>
</dbReference>
<dbReference type="Pfam" id="PF18962">
    <property type="entry name" value="Por_Secre_tail"/>
    <property type="match status" value="1"/>
</dbReference>
<feature type="signal peptide" evidence="1">
    <location>
        <begin position="1"/>
        <end position="20"/>
    </location>
</feature>
<accession>C6VXK0</accession>
<gene>
    <name evidence="3" type="ordered locus">Dfer_2120</name>
</gene>
<protein>
    <recommendedName>
        <fullName evidence="2">Secretion system C-terminal sorting domain-containing protein</fullName>
    </recommendedName>
</protein>
<evidence type="ECO:0000313" key="3">
    <source>
        <dbReference type="EMBL" id="ACT93343.1"/>
    </source>
</evidence>
<dbReference type="Proteomes" id="UP000002011">
    <property type="component" value="Chromosome"/>
</dbReference>
<dbReference type="RefSeq" id="WP_015811595.1">
    <property type="nucleotide sequence ID" value="NC_013037.1"/>
</dbReference>
<keyword evidence="1" id="KW-0732">Signal</keyword>
<organism evidence="3 4">
    <name type="scientific">Dyadobacter fermentans (strain ATCC 700827 / DSM 18053 / CIP 107007 / KCTC 52180 / NS114)</name>
    <dbReference type="NCBI Taxonomy" id="471854"/>
    <lineage>
        <taxon>Bacteria</taxon>
        <taxon>Pseudomonadati</taxon>
        <taxon>Bacteroidota</taxon>
        <taxon>Cytophagia</taxon>
        <taxon>Cytophagales</taxon>
        <taxon>Spirosomataceae</taxon>
        <taxon>Dyadobacter</taxon>
    </lineage>
</organism>
<feature type="chain" id="PRO_5002970783" description="Secretion system C-terminal sorting domain-containing protein" evidence="1">
    <location>
        <begin position="21"/>
        <end position="362"/>
    </location>
</feature>